<name>A0AAP0BDN8_9ASPA</name>
<dbReference type="AlphaFoldDB" id="A0AAP0BDN8"/>
<organism evidence="1 2">
    <name type="scientific">Platanthera zijinensis</name>
    <dbReference type="NCBI Taxonomy" id="2320716"/>
    <lineage>
        <taxon>Eukaryota</taxon>
        <taxon>Viridiplantae</taxon>
        <taxon>Streptophyta</taxon>
        <taxon>Embryophyta</taxon>
        <taxon>Tracheophyta</taxon>
        <taxon>Spermatophyta</taxon>
        <taxon>Magnoliopsida</taxon>
        <taxon>Liliopsida</taxon>
        <taxon>Asparagales</taxon>
        <taxon>Orchidaceae</taxon>
        <taxon>Orchidoideae</taxon>
        <taxon>Orchideae</taxon>
        <taxon>Orchidinae</taxon>
        <taxon>Platanthera</taxon>
    </lineage>
</organism>
<dbReference type="Proteomes" id="UP001418222">
    <property type="component" value="Unassembled WGS sequence"/>
</dbReference>
<proteinExistence type="predicted"/>
<evidence type="ECO:0000313" key="1">
    <source>
        <dbReference type="EMBL" id="KAK8936367.1"/>
    </source>
</evidence>
<keyword evidence="2" id="KW-1185">Reference proteome</keyword>
<gene>
    <name evidence="1" type="ORF">KSP39_PZI013716</name>
</gene>
<protein>
    <submittedName>
        <fullName evidence="1">Uncharacterized protein</fullName>
    </submittedName>
</protein>
<sequence length="53" mass="6251">MSEPFFDDLNQKLVDSRMNVVEVFNEQSTTFVEPNAATAARWRRKEIIKLKHL</sequence>
<evidence type="ECO:0000313" key="2">
    <source>
        <dbReference type="Proteomes" id="UP001418222"/>
    </source>
</evidence>
<accession>A0AAP0BDN8</accession>
<reference evidence="1 2" key="1">
    <citation type="journal article" date="2022" name="Nat. Plants">
        <title>Genomes of leafy and leafless Platanthera orchids illuminate the evolution of mycoheterotrophy.</title>
        <authorList>
            <person name="Li M.H."/>
            <person name="Liu K.W."/>
            <person name="Li Z."/>
            <person name="Lu H.C."/>
            <person name="Ye Q.L."/>
            <person name="Zhang D."/>
            <person name="Wang J.Y."/>
            <person name="Li Y.F."/>
            <person name="Zhong Z.M."/>
            <person name="Liu X."/>
            <person name="Yu X."/>
            <person name="Liu D.K."/>
            <person name="Tu X.D."/>
            <person name="Liu B."/>
            <person name="Hao Y."/>
            <person name="Liao X.Y."/>
            <person name="Jiang Y.T."/>
            <person name="Sun W.H."/>
            <person name="Chen J."/>
            <person name="Chen Y.Q."/>
            <person name="Ai Y."/>
            <person name="Zhai J.W."/>
            <person name="Wu S.S."/>
            <person name="Zhou Z."/>
            <person name="Hsiao Y.Y."/>
            <person name="Wu W.L."/>
            <person name="Chen Y.Y."/>
            <person name="Lin Y.F."/>
            <person name="Hsu J.L."/>
            <person name="Li C.Y."/>
            <person name="Wang Z.W."/>
            <person name="Zhao X."/>
            <person name="Zhong W.Y."/>
            <person name="Ma X.K."/>
            <person name="Ma L."/>
            <person name="Huang J."/>
            <person name="Chen G.Z."/>
            <person name="Huang M.Z."/>
            <person name="Huang L."/>
            <person name="Peng D.H."/>
            <person name="Luo Y.B."/>
            <person name="Zou S.Q."/>
            <person name="Chen S.P."/>
            <person name="Lan S."/>
            <person name="Tsai W.C."/>
            <person name="Van de Peer Y."/>
            <person name="Liu Z.J."/>
        </authorList>
    </citation>
    <scope>NUCLEOTIDE SEQUENCE [LARGE SCALE GENOMIC DNA]</scope>
    <source>
        <strain evidence="1">Lor287</strain>
    </source>
</reference>
<dbReference type="EMBL" id="JBBWWQ010000011">
    <property type="protein sequence ID" value="KAK8936367.1"/>
    <property type="molecule type" value="Genomic_DNA"/>
</dbReference>
<comment type="caution">
    <text evidence="1">The sequence shown here is derived from an EMBL/GenBank/DDBJ whole genome shotgun (WGS) entry which is preliminary data.</text>
</comment>